<proteinExistence type="predicted"/>
<dbReference type="RefSeq" id="WP_381535615.1">
    <property type="nucleotide sequence ID" value="NZ_JBHUGI010000005.1"/>
</dbReference>
<protein>
    <submittedName>
        <fullName evidence="1">Uncharacterized protein</fullName>
    </submittedName>
</protein>
<evidence type="ECO:0000313" key="1">
    <source>
        <dbReference type="EMBL" id="MFD1926956.1"/>
    </source>
</evidence>
<keyword evidence="2" id="KW-1185">Reference proteome</keyword>
<organism evidence="1 2">
    <name type="scientific">Sporosarcina siberiensis</name>
    <dbReference type="NCBI Taxonomy" id="1365606"/>
    <lineage>
        <taxon>Bacteria</taxon>
        <taxon>Bacillati</taxon>
        <taxon>Bacillota</taxon>
        <taxon>Bacilli</taxon>
        <taxon>Bacillales</taxon>
        <taxon>Caryophanaceae</taxon>
        <taxon>Sporosarcina</taxon>
    </lineage>
</organism>
<gene>
    <name evidence="1" type="ORF">ACFSFY_02550</name>
</gene>
<dbReference type="Proteomes" id="UP001597218">
    <property type="component" value="Unassembled WGS sequence"/>
</dbReference>
<comment type="caution">
    <text evidence="1">The sequence shown here is derived from an EMBL/GenBank/DDBJ whole genome shotgun (WGS) entry which is preliminary data.</text>
</comment>
<accession>A0ABW4SC68</accession>
<name>A0ABW4SC68_9BACL</name>
<dbReference type="EMBL" id="JBHUGI010000005">
    <property type="protein sequence ID" value="MFD1926956.1"/>
    <property type="molecule type" value="Genomic_DNA"/>
</dbReference>
<reference evidence="2" key="1">
    <citation type="journal article" date="2019" name="Int. J. Syst. Evol. Microbiol.">
        <title>The Global Catalogue of Microorganisms (GCM) 10K type strain sequencing project: providing services to taxonomists for standard genome sequencing and annotation.</title>
        <authorList>
            <consortium name="The Broad Institute Genomics Platform"/>
            <consortium name="The Broad Institute Genome Sequencing Center for Infectious Disease"/>
            <person name="Wu L."/>
            <person name="Ma J."/>
        </authorList>
    </citation>
    <scope>NUCLEOTIDE SEQUENCE [LARGE SCALE GENOMIC DNA]</scope>
    <source>
        <strain evidence="2">CGMCC 4.7177</strain>
    </source>
</reference>
<evidence type="ECO:0000313" key="2">
    <source>
        <dbReference type="Proteomes" id="UP001597218"/>
    </source>
</evidence>
<sequence>MMSVSMVKNEVVEEDFTVEVVTYILDTGIKLKIYDGKEATLTINGYQLSFTWNHATEHLFHSIETVTAIELLRIIAGATL</sequence>